<reference evidence="1 2" key="1">
    <citation type="submission" date="2021-04" db="EMBL/GenBank/DDBJ databases">
        <authorList>
            <person name="Ivanova A."/>
        </authorList>
    </citation>
    <scope>NUCLEOTIDE SEQUENCE [LARGE SCALE GENOMIC DNA]</scope>
    <source>
        <strain evidence="1 2">G18</strain>
    </source>
</reference>
<comment type="caution">
    <text evidence="1">The sequence shown here is derived from an EMBL/GenBank/DDBJ whole genome shotgun (WGS) entry which is preliminary data.</text>
</comment>
<proteinExistence type="predicted"/>
<dbReference type="RefSeq" id="WP_210653552.1">
    <property type="nucleotide sequence ID" value="NZ_JAGKQQ010000001.1"/>
</dbReference>
<dbReference type="Proteomes" id="UP000676565">
    <property type="component" value="Unassembled WGS sequence"/>
</dbReference>
<protein>
    <submittedName>
        <fullName evidence="1">Uncharacterized protein</fullName>
    </submittedName>
</protein>
<dbReference type="EMBL" id="JAGKQQ010000001">
    <property type="protein sequence ID" value="MBP3955475.1"/>
    <property type="molecule type" value="Genomic_DNA"/>
</dbReference>
<organism evidence="1 2">
    <name type="scientific">Gemmata palustris</name>
    <dbReference type="NCBI Taxonomy" id="2822762"/>
    <lineage>
        <taxon>Bacteria</taxon>
        <taxon>Pseudomonadati</taxon>
        <taxon>Planctomycetota</taxon>
        <taxon>Planctomycetia</taxon>
        <taxon>Gemmatales</taxon>
        <taxon>Gemmataceae</taxon>
        <taxon>Gemmata</taxon>
    </lineage>
</organism>
<sequence length="130" mass="13888">MNDDDICLLCKKHHEPQPTVVLYASPEDSAEQWAKDTALLVRAFADMHRMAFGHVSPEGLVELARGCMENGSTPPYGSLLARCITKLESANLGSPEYDRLRALADANGERLALLAASVHGALTGLGEVGA</sequence>
<keyword evidence="2" id="KW-1185">Reference proteome</keyword>
<name>A0ABS5BQ94_9BACT</name>
<evidence type="ECO:0000313" key="2">
    <source>
        <dbReference type="Proteomes" id="UP000676565"/>
    </source>
</evidence>
<evidence type="ECO:0000313" key="1">
    <source>
        <dbReference type="EMBL" id="MBP3955475.1"/>
    </source>
</evidence>
<gene>
    <name evidence="1" type="ORF">J8F10_09295</name>
</gene>
<accession>A0ABS5BQ94</accession>